<dbReference type="Gene3D" id="2.60.40.420">
    <property type="entry name" value="Cupredoxins - blue copper proteins"/>
    <property type="match status" value="1"/>
</dbReference>
<dbReference type="PANTHER" id="PTHR34883">
    <property type="entry name" value="SERINE-RICH PROTEIN, PUTATIVE-RELATED-RELATED"/>
    <property type="match status" value="1"/>
</dbReference>
<evidence type="ECO:0000313" key="4">
    <source>
        <dbReference type="Proteomes" id="UP000222788"/>
    </source>
</evidence>
<dbReference type="InterPro" id="IPR008972">
    <property type="entry name" value="Cupredoxin"/>
</dbReference>
<dbReference type="OrthoDB" id="5421909at2759"/>
<evidence type="ECO:0000313" key="3">
    <source>
        <dbReference type="EMBL" id="PHH51874.1"/>
    </source>
</evidence>
<dbReference type="SUPFAM" id="SSF49503">
    <property type="entry name" value="Cupredoxins"/>
    <property type="match status" value="1"/>
</dbReference>
<organism evidence="3 4">
    <name type="scientific">Ceratocystis fimbriata CBS 114723</name>
    <dbReference type="NCBI Taxonomy" id="1035309"/>
    <lineage>
        <taxon>Eukaryota</taxon>
        <taxon>Fungi</taxon>
        <taxon>Dikarya</taxon>
        <taxon>Ascomycota</taxon>
        <taxon>Pezizomycotina</taxon>
        <taxon>Sordariomycetes</taxon>
        <taxon>Hypocreomycetidae</taxon>
        <taxon>Microascales</taxon>
        <taxon>Ceratocystidaceae</taxon>
        <taxon>Ceratocystis</taxon>
    </lineage>
</organism>
<evidence type="ECO:0000256" key="1">
    <source>
        <dbReference type="SAM" id="MobiDB-lite"/>
    </source>
</evidence>
<dbReference type="AlphaFoldDB" id="A0A2C5X1W8"/>
<feature type="region of interest" description="Disordered" evidence="1">
    <location>
        <begin position="115"/>
        <end position="138"/>
    </location>
</feature>
<keyword evidence="2" id="KW-0732">Signal</keyword>
<proteinExistence type="predicted"/>
<sequence length="152" mass="16646">MRLIIAALIAAAVGEATIRVIKVTDRGFVPKVLEAGDGDILEFHFVKGFHSVTQSSYENPCSFLPGGFASGLMHTPMERSVNSKVFQVPVTSNEPIWFYNGSLKRCHEDGHVGVVNPPTSNSHESFRQSALRQTSTEDVDGRVGGEWVPIFE</sequence>
<comment type="caution">
    <text evidence="3">The sequence shown here is derived from an EMBL/GenBank/DDBJ whole genome shotgun (WGS) entry which is preliminary data.</text>
</comment>
<reference evidence="3 4" key="2">
    <citation type="journal article" date="2013" name="IMA Fungus">
        <title>IMA Genome-F 1: Ceratocystis fimbriata: Draft nuclear genome sequence for the plant pathogen, Ceratocystis fimbriata.</title>
        <authorList>
            <person name="Wilken P.M."/>
            <person name="Steenkamp E.T."/>
            <person name="Wingfield M.J."/>
            <person name="de Beer Z.W."/>
            <person name="Wingfield B.D."/>
        </authorList>
    </citation>
    <scope>NUCLEOTIDE SEQUENCE [LARGE SCALE GENOMIC DNA]</scope>
    <source>
        <strain evidence="3 4">CBS 114723</strain>
    </source>
</reference>
<feature type="signal peptide" evidence="2">
    <location>
        <begin position="1"/>
        <end position="16"/>
    </location>
</feature>
<keyword evidence="4" id="KW-1185">Reference proteome</keyword>
<reference evidence="3 4" key="1">
    <citation type="journal article" date="2013" name="Fungal Biol.">
        <title>Analysis of microsatellite markers in the genome of the plant pathogen Ceratocystis fimbriata.</title>
        <authorList>
            <person name="Simpson M.C."/>
            <person name="Wilken P.M."/>
            <person name="Coetzee M.P."/>
            <person name="Wingfield M.J."/>
            <person name="Wingfield B.D."/>
        </authorList>
    </citation>
    <scope>NUCLEOTIDE SEQUENCE [LARGE SCALE GENOMIC DNA]</scope>
    <source>
        <strain evidence="3 4">CBS 114723</strain>
    </source>
</reference>
<name>A0A2C5X1W8_9PEZI</name>
<gene>
    <name evidence="3" type="ORF">CFIMG_008553RA00001</name>
</gene>
<dbReference type="Proteomes" id="UP000222788">
    <property type="component" value="Unassembled WGS sequence"/>
</dbReference>
<feature type="chain" id="PRO_5012925669" evidence="2">
    <location>
        <begin position="17"/>
        <end position="152"/>
    </location>
</feature>
<accession>A0A2C5X1W8</accession>
<protein>
    <submittedName>
        <fullName evidence="3">Extracellular serine-rich protein</fullName>
    </submittedName>
</protein>
<dbReference type="PANTHER" id="PTHR34883:SF15">
    <property type="entry name" value="EXTRACELLULAR SERINE-RICH PROTEIN"/>
    <property type="match status" value="1"/>
</dbReference>
<dbReference type="InterPro" id="IPR052953">
    <property type="entry name" value="Ser-rich/MCO-related"/>
</dbReference>
<feature type="compositionally biased region" description="Polar residues" evidence="1">
    <location>
        <begin position="117"/>
        <end position="136"/>
    </location>
</feature>
<dbReference type="EMBL" id="APWK03000083">
    <property type="protein sequence ID" value="PHH51874.1"/>
    <property type="molecule type" value="Genomic_DNA"/>
</dbReference>
<evidence type="ECO:0000256" key="2">
    <source>
        <dbReference type="SAM" id="SignalP"/>
    </source>
</evidence>